<dbReference type="PROSITE" id="PS51745">
    <property type="entry name" value="PB1"/>
    <property type="match status" value="1"/>
</dbReference>
<feature type="domain" description="PDZ" evidence="2">
    <location>
        <begin position="263"/>
        <end position="356"/>
    </location>
</feature>
<gene>
    <name evidence="4" type="ORF">OESDEN_11060</name>
</gene>
<dbReference type="SUPFAM" id="SSF54277">
    <property type="entry name" value="CAD &amp; PB1 domains"/>
    <property type="match status" value="1"/>
</dbReference>
<dbReference type="CDD" id="cd06718">
    <property type="entry name" value="PDZ_Par6-like"/>
    <property type="match status" value="1"/>
</dbReference>
<dbReference type="InterPro" id="IPR053793">
    <property type="entry name" value="PB1-like"/>
</dbReference>
<dbReference type="PANTHER" id="PTHR14102">
    <property type="entry name" value="PAR-6-RELATED"/>
    <property type="match status" value="1"/>
</dbReference>
<dbReference type="PROSITE" id="PS50106">
    <property type="entry name" value="PDZ"/>
    <property type="match status" value="1"/>
</dbReference>
<dbReference type="AlphaFoldDB" id="A0A0B1T154"/>
<dbReference type="OrthoDB" id="5868434at2759"/>
<accession>A0A0B1T154</accession>
<dbReference type="FunFam" id="2.30.42.10:FF:000030">
    <property type="entry name" value="Partitioning defective 6 homolog beta"/>
    <property type="match status" value="1"/>
</dbReference>
<dbReference type="InterPro" id="IPR051741">
    <property type="entry name" value="PAR6_homolog"/>
</dbReference>
<protein>
    <submittedName>
        <fullName evidence="4">PB1 domain protein</fullName>
    </submittedName>
</protein>
<dbReference type="Gene3D" id="2.30.42.10">
    <property type="match status" value="1"/>
</dbReference>
<dbReference type="SUPFAM" id="SSF50156">
    <property type="entry name" value="PDZ domain-like"/>
    <property type="match status" value="1"/>
</dbReference>
<dbReference type="Pfam" id="PF00564">
    <property type="entry name" value="PB1"/>
    <property type="match status" value="1"/>
</dbReference>
<dbReference type="Pfam" id="PF00595">
    <property type="entry name" value="PDZ"/>
    <property type="match status" value="1"/>
</dbReference>
<dbReference type="EMBL" id="KN554681">
    <property type="protein sequence ID" value="KHJ89125.1"/>
    <property type="molecule type" value="Genomic_DNA"/>
</dbReference>
<feature type="transmembrane region" description="Helical" evidence="1">
    <location>
        <begin position="348"/>
        <end position="370"/>
    </location>
</feature>
<dbReference type="InterPro" id="IPR001478">
    <property type="entry name" value="PDZ"/>
</dbReference>
<dbReference type="InterPro" id="IPR032378">
    <property type="entry name" value="ZC3H15/TMA46_C"/>
</dbReference>
<dbReference type="GO" id="GO:0007098">
    <property type="term" value="P:centrosome cycle"/>
    <property type="evidence" value="ECO:0007669"/>
    <property type="project" value="TreeGrafter"/>
</dbReference>
<keyword evidence="1" id="KW-1133">Transmembrane helix</keyword>
<dbReference type="SMART" id="SM00666">
    <property type="entry name" value="PB1"/>
    <property type="match status" value="1"/>
</dbReference>
<keyword evidence="1" id="KW-0812">Transmembrane</keyword>
<dbReference type="InterPro" id="IPR000270">
    <property type="entry name" value="PB1_dom"/>
</dbReference>
<reference evidence="4 5" key="1">
    <citation type="submission" date="2014-03" db="EMBL/GenBank/DDBJ databases">
        <title>Draft genome of the hookworm Oesophagostomum dentatum.</title>
        <authorList>
            <person name="Mitreva M."/>
        </authorList>
    </citation>
    <scope>NUCLEOTIDE SEQUENCE [LARGE SCALE GENOMIC DNA]</scope>
    <source>
        <strain evidence="4 5">OD-Hann</strain>
    </source>
</reference>
<sequence length="394" mass="44916">MKYAYALDLEMVFTSYLNWFCLSEGLGTPVTPETFLAWKEKFDKERKALMEKNVKDREAALAGKLTGKQLFLRDATLSLSDVALIEQSVEIDESLFDENGRTQLTPIHIHQTHVPQMPSLLQVKSKFDSEWRRFSLTPSSPEVHSYDSFRGLVEKLHHLESVPFTLCYNAACGDLLPITNDENLRKSFESARPVLRLLIQRKGESWEEKYGYGTDSDRKRKGLSALIPVQKVPKRNYSISNPEDFRQVSAIIDVDIVPEAHRRVRLCKHGSDRPLGFYIRDGTSVRVTERGVAKVQGIFISRLVDGGLAESTGLLGVNDEVLEVNGIYVQGKTLDQVTDMMVANAHNLIITVYTVPLFLILSVLPWYVFLRWTFIDQNSLIFLLFFTLREANCY</sequence>
<proteinExistence type="predicted"/>
<evidence type="ECO:0000256" key="1">
    <source>
        <dbReference type="SAM" id="Phobius"/>
    </source>
</evidence>
<keyword evidence="1" id="KW-0472">Membrane</keyword>
<name>A0A0B1T154_OESDE</name>
<dbReference type="InterPro" id="IPR036034">
    <property type="entry name" value="PDZ_sf"/>
</dbReference>
<keyword evidence="5" id="KW-1185">Reference proteome</keyword>
<dbReference type="PANTHER" id="PTHR14102:SF11">
    <property type="entry name" value="LD29223P"/>
    <property type="match status" value="1"/>
</dbReference>
<evidence type="ECO:0000259" key="2">
    <source>
        <dbReference type="PROSITE" id="PS50106"/>
    </source>
</evidence>
<dbReference type="Pfam" id="PF16543">
    <property type="entry name" value="DFRP_C"/>
    <property type="match status" value="1"/>
</dbReference>
<evidence type="ECO:0000313" key="5">
    <source>
        <dbReference type="Proteomes" id="UP000053660"/>
    </source>
</evidence>
<feature type="domain" description="PB1" evidence="3">
    <location>
        <begin position="120"/>
        <end position="202"/>
    </location>
</feature>
<dbReference type="Proteomes" id="UP000053660">
    <property type="component" value="Unassembled WGS sequence"/>
</dbReference>
<organism evidence="4 5">
    <name type="scientific">Oesophagostomum dentatum</name>
    <name type="common">Nodular worm</name>
    <dbReference type="NCBI Taxonomy" id="61180"/>
    <lineage>
        <taxon>Eukaryota</taxon>
        <taxon>Metazoa</taxon>
        <taxon>Ecdysozoa</taxon>
        <taxon>Nematoda</taxon>
        <taxon>Chromadorea</taxon>
        <taxon>Rhabditida</taxon>
        <taxon>Rhabditina</taxon>
        <taxon>Rhabditomorpha</taxon>
        <taxon>Strongyloidea</taxon>
        <taxon>Strongylidae</taxon>
        <taxon>Oesophagostomum</taxon>
    </lineage>
</organism>
<evidence type="ECO:0000313" key="4">
    <source>
        <dbReference type="EMBL" id="KHJ89125.1"/>
    </source>
</evidence>
<dbReference type="Gene3D" id="6.20.400.10">
    <property type="match status" value="1"/>
</dbReference>
<dbReference type="SMART" id="SM00228">
    <property type="entry name" value="PDZ"/>
    <property type="match status" value="1"/>
</dbReference>
<dbReference type="Gene3D" id="3.10.20.90">
    <property type="entry name" value="Phosphatidylinositol 3-kinase Catalytic Subunit, Chain A, domain 1"/>
    <property type="match status" value="1"/>
</dbReference>
<evidence type="ECO:0000259" key="3">
    <source>
        <dbReference type="PROSITE" id="PS51745"/>
    </source>
</evidence>